<dbReference type="InterPro" id="IPR029063">
    <property type="entry name" value="SAM-dependent_MTases_sf"/>
</dbReference>
<feature type="transmembrane region" description="Helical" evidence="2">
    <location>
        <begin position="92"/>
        <end position="113"/>
    </location>
</feature>
<feature type="transmembrane region" description="Helical" evidence="2">
    <location>
        <begin position="30"/>
        <end position="51"/>
    </location>
</feature>
<sequence length="614" mass="66317">MALVPVSMLATLVLFPGAVSQGLIGQKFFSLLPLMGLMTVAAAVFSVALGLPRVKLKAYEQQAILRTVCLAVVVGITGGAMLPLLASGVIPPTSMVIFTMVHTIFTVSAKLGLRNWLMRIYQRGQTRQRVLIYGAGQTGVQLAAALRTDDLVEPVAFVDDNQTLQSMMIAGLPVYSPNRIGELAKEGAIDRVVLAMPSISRPKQIRISRKLNSLGCEVRALPSFASLVAEDHILDRTQPVDPEAYLGRDGLEKDLAGLCELYADRPVMITGAGGSIGSELCRQVLSCRPAKLVLFDVSEFALYQIGRELEELESAKHTKIVRVLGSVTDDRAVRRAVAEHEIKVILHAAAYKHVPLVEDNPLAGLSNNVFGTKILAEAARDGGVENFVFVSTDKAVRPTNVMGASKRLAELVVQDMASRSEGTRFSIVRFGNVLGSSGSVIPLFEEQIARGGPVTLTHSEVTRYFMTIGEAARLVLLAGSFASGGDVFVLDMGQPVQIRELARQMIESAGYSVKDNSNPDGDIEITITGLRPGEKLHEELTSKGRLSGTQHPKIMHAQEDILSQIEVATALKSLRTAIDTNDTEAGRATIRRWVEGFKPYATTEAVIDVPERSL</sequence>
<dbReference type="InterPro" id="IPR051203">
    <property type="entry name" value="Polysaccharide_Synthase-Rel"/>
</dbReference>
<dbReference type="Pfam" id="PF02719">
    <property type="entry name" value="Polysacc_synt_2"/>
    <property type="match status" value="1"/>
</dbReference>
<name>A0AAP2CP36_9RHOB</name>
<proteinExistence type="inferred from homology"/>
<dbReference type="PANTHER" id="PTHR43318:SF1">
    <property type="entry name" value="POLYSACCHARIDE BIOSYNTHESIS PROTEIN EPSC-RELATED"/>
    <property type="match status" value="1"/>
</dbReference>
<accession>A0AAP2CP36</accession>
<comment type="caution">
    <text evidence="4">The sequence shown here is derived from an EMBL/GenBank/DDBJ whole genome shotgun (WGS) entry which is preliminary data.</text>
</comment>
<keyword evidence="2" id="KW-0812">Transmembrane</keyword>
<dbReference type="Gene3D" id="3.40.50.720">
    <property type="entry name" value="NAD(P)-binding Rossmann-like Domain"/>
    <property type="match status" value="2"/>
</dbReference>
<evidence type="ECO:0000313" key="4">
    <source>
        <dbReference type="EMBL" id="MBT0957774.1"/>
    </source>
</evidence>
<feature type="transmembrane region" description="Helical" evidence="2">
    <location>
        <begin position="63"/>
        <end position="86"/>
    </location>
</feature>
<keyword evidence="2" id="KW-1133">Transmembrane helix</keyword>
<organism evidence="4 5">
    <name type="scientific">Harenicola maris</name>
    <dbReference type="NCBI Taxonomy" id="2841044"/>
    <lineage>
        <taxon>Bacteria</taxon>
        <taxon>Pseudomonadati</taxon>
        <taxon>Pseudomonadota</taxon>
        <taxon>Alphaproteobacteria</taxon>
        <taxon>Rhodobacterales</taxon>
        <taxon>Paracoccaceae</taxon>
        <taxon>Harenicola</taxon>
    </lineage>
</organism>
<keyword evidence="2" id="KW-0472">Membrane</keyword>
<dbReference type="PANTHER" id="PTHR43318">
    <property type="entry name" value="UDP-N-ACETYLGLUCOSAMINE 4,6-DEHYDRATASE"/>
    <property type="match status" value="1"/>
</dbReference>
<protein>
    <submittedName>
        <fullName evidence="4">Polysaccharide biosynthesis protein</fullName>
    </submittedName>
</protein>
<evidence type="ECO:0000256" key="1">
    <source>
        <dbReference type="ARBA" id="ARBA00007430"/>
    </source>
</evidence>
<gene>
    <name evidence="4" type="ORF">IV417_10265</name>
</gene>
<feature type="domain" description="Polysaccharide biosynthesis protein CapD-like" evidence="3">
    <location>
        <begin position="267"/>
        <end position="558"/>
    </location>
</feature>
<dbReference type="SUPFAM" id="SSF51735">
    <property type="entry name" value="NAD(P)-binding Rossmann-fold domains"/>
    <property type="match status" value="1"/>
</dbReference>
<comment type="similarity">
    <text evidence="1">Belongs to the polysaccharide synthase family.</text>
</comment>
<dbReference type="AlphaFoldDB" id="A0AAP2CP36"/>
<dbReference type="Proteomes" id="UP001315686">
    <property type="component" value="Unassembled WGS sequence"/>
</dbReference>
<keyword evidence="5" id="KW-1185">Reference proteome</keyword>
<dbReference type="InterPro" id="IPR003869">
    <property type="entry name" value="Polysac_CapD-like"/>
</dbReference>
<dbReference type="Pfam" id="PF13727">
    <property type="entry name" value="CoA_binding_3"/>
    <property type="match status" value="1"/>
</dbReference>
<dbReference type="EMBL" id="JADQAZ010000002">
    <property type="protein sequence ID" value="MBT0957774.1"/>
    <property type="molecule type" value="Genomic_DNA"/>
</dbReference>
<evidence type="ECO:0000259" key="3">
    <source>
        <dbReference type="Pfam" id="PF02719"/>
    </source>
</evidence>
<reference evidence="4 5" key="1">
    <citation type="journal article" date="2021" name="Arch. Microbiol.">
        <title>Harenicola maris gen. nov., sp. nov. isolated from the Sea of Japan shallow sediments.</title>
        <authorList>
            <person name="Romanenko L.A."/>
            <person name="Kurilenko V.V."/>
            <person name="Chernysheva N.Y."/>
            <person name="Tekutyeva L.A."/>
            <person name="Velansky P.V."/>
            <person name="Svetashev V.I."/>
            <person name="Isaeva M.P."/>
        </authorList>
    </citation>
    <scope>NUCLEOTIDE SEQUENCE [LARGE SCALE GENOMIC DNA]</scope>
    <source>
        <strain evidence="4 5">KMM 3653</strain>
    </source>
</reference>
<evidence type="ECO:0000313" key="5">
    <source>
        <dbReference type="Proteomes" id="UP001315686"/>
    </source>
</evidence>
<evidence type="ECO:0000256" key="2">
    <source>
        <dbReference type="SAM" id="Phobius"/>
    </source>
</evidence>
<dbReference type="InterPro" id="IPR036291">
    <property type="entry name" value="NAD(P)-bd_dom_sf"/>
</dbReference>
<dbReference type="SUPFAM" id="SSF53335">
    <property type="entry name" value="S-adenosyl-L-methionine-dependent methyltransferases"/>
    <property type="match status" value="1"/>
</dbReference>
<dbReference type="CDD" id="cd05237">
    <property type="entry name" value="UDP_invert_4-6DH_SDR_e"/>
    <property type="match status" value="1"/>
</dbReference>